<name>A0A5C3M6L5_9AGAR</name>
<feature type="domain" description="DUF6697" evidence="3">
    <location>
        <begin position="350"/>
        <end position="517"/>
    </location>
</feature>
<feature type="region of interest" description="Disordered" evidence="2">
    <location>
        <begin position="226"/>
        <end position="312"/>
    </location>
</feature>
<dbReference type="EMBL" id="ML213595">
    <property type="protein sequence ID" value="TFK41039.1"/>
    <property type="molecule type" value="Genomic_DNA"/>
</dbReference>
<evidence type="ECO:0000313" key="5">
    <source>
        <dbReference type="Proteomes" id="UP000308652"/>
    </source>
</evidence>
<protein>
    <recommendedName>
        <fullName evidence="3">DUF6697 domain-containing protein</fullName>
    </recommendedName>
</protein>
<gene>
    <name evidence="4" type="ORF">BDQ12DRAFT_733378</name>
</gene>
<feature type="compositionally biased region" description="Polar residues" evidence="2">
    <location>
        <begin position="226"/>
        <end position="237"/>
    </location>
</feature>
<keyword evidence="5" id="KW-1185">Reference proteome</keyword>
<feature type="coiled-coil region" evidence="1">
    <location>
        <begin position="177"/>
        <end position="218"/>
    </location>
</feature>
<feature type="compositionally biased region" description="Low complexity" evidence="2">
    <location>
        <begin position="70"/>
        <end position="83"/>
    </location>
</feature>
<feature type="coiled-coil region" evidence="1">
    <location>
        <begin position="97"/>
        <end position="124"/>
    </location>
</feature>
<reference evidence="4 5" key="1">
    <citation type="journal article" date="2019" name="Nat. Ecol. Evol.">
        <title>Megaphylogeny resolves global patterns of mushroom evolution.</title>
        <authorList>
            <person name="Varga T."/>
            <person name="Krizsan K."/>
            <person name="Foldi C."/>
            <person name="Dima B."/>
            <person name="Sanchez-Garcia M."/>
            <person name="Sanchez-Ramirez S."/>
            <person name="Szollosi G.J."/>
            <person name="Szarkandi J.G."/>
            <person name="Papp V."/>
            <person name="Albert L."/>
            <person name="Andreopoulos W."/>
            <person name="Angelini C."/>
            <person name="Antonin V."/>
            <person name="Barry K.W."/>
            <person name="Bougher N.L."/>
            <person name="Buchanan P."/>
            <person name="Buyck B."/>
            <person name="Bense V."/>
            <person name="Catcheside P."/>
            <person name="Chovatia M."/>
            <person name="Cooper J."/>
            <person name="Damon W."/>
            <person name="Desjardin D."/>
            <person name="Finy P."/>
            <person name="Geml J."/>
            <person name="Haridas S."/>
            <person name="Hughes K."/>
            <person name="Justo A."/>
            <person name="Karasinski D."/>
            <person name="Kautmanova I."/>
            <person name="Kiss B."/>
            <person name="Kocsube S."/>
            <person name="Kotiranta H."/>
            <person name="LaButti K.M."/>
            <person name="Lechner B.E."/>
            <person name="Liimatainen K."/>
            <person name="Lipzen A."/>
            <person name="Lukacs Z."/>
            <person name="Mihaltcheva S."/>
            <person name="Morgado L.N."/>
            <person name="Niskanen T."/>
            <person name="Noordeloos M.E."/>
            <person name="Ohm R.A."/>
            <person name="Ortiz-Santana B."/>
            <person name="Ovrebo C."/>
            <person name="Racz N."/>
            <person name="Riley R."/>
            <person name="Savchenko A."/>
            <person name="Shiryaev A."/>
            <person name="Soop K."/>
            <person name="Spirin V."/>
            <person name="Szebenyi C."/>
            <person name="Tomsovsky M."/>
            <person name="Tulloss R.E."/>
            <person name="Uehling J."/>
            <person name="Grigoriev I.V."/>
            <person name="Vagvolgyi C."/>
            <person name="Papp T."/>
            <person name="Martin F.M."/>
            <person name="Miettinen O."/>
            <person name="Hibbett D.S."/>
            <person name="Nagy L.G."/>
        </authorList>
    </citation>
    <scope>NUCLEOTIDE SEQUENCE [LARGE SCALE GENOMIC DNA]</scope>
    <source>
        <strain evidence="4 5">CBS 166.37</strain>
    </source>
</reference>
<evidence type="ECO:0000256" key="1">
    <source>
        <dbReference type="SAM" id="Coils"/>
    </source>
</evidence>
<feature type="region of interest" description="Disordered" evidence="2">
    <location>
        <begin position="65"/>
        <end position="89"/>
    </location>
</feature>
<sequence>MTDASTEVWATALIKWAEDIESLRQREAELAAIHTEYSSLQSKHAELQQQLLPYRQQIQTLLQRRVEQTSNASSTHHSRPSSSVENNGMDVATSSRLSEAEVGLDKAKEEYHKVRQEANNEQLRGQVASSHSSSASAVALGTVSQFIFMSMMQCLPSYKEEYVNELRTQVCCLREEVETLKHDAKSRSTENQELRKQLAAVQENLQKAKESNKMLSSTMNNLHSIARGTSHNENDSPTPKKAMPSHGLLNMGAGEHSTNSRTCPTQTSTSMDGDSQSSSSPLKRVKSKSSEISTLDTARKNREHDDTTLVNENLNPQLYPTVIPPTRRSALSSFLNITINVDISSKKNCFSRDLLASTLGGSIQPLIVRLSDSQTALARSLNISGYLCPGMELNPWCPSAPGQHGYLFVGLGREKETFIVPEVLNIFGGSKNTLMKKCDYMYLGFYKVTRVDPLSVKEWDEIPEGIKMTYAKVTQEKTEKQRTAPQVLSAYKTGDISVPCVRLECIGFNTELYNALLVANSPNCDVAQAKRIRCPDNGPDEIGRQKRRSSRR</sequence>
<evidence type="ECO:0000259" key="3">
    <source>
        <dbReference type="Pfam" id="PF20411"/>
    </source>
</evidence>
<dbReference type="InterPro" id="IPR046520">
    <property type="entry name" value="DUF6697"/>
</dbReference>
<proteinExistence type="predicted"/>
<feature type="compositionally biased region" description="Basic and acidic residues" evidence="2">
    <location>
        <begin position="297"/>
        <end position="307"/>
    </location>
</feature>
<evidence type="ECO:0000313" key="4">
    <source>
        <dbReference type="EMBL" id="TFK41039.1"/>
    </source>
</evidence>
<dbReference type="STRING" id="68775.A0A5C3M6L5"/>
<keyword evidence="1" id="KW-0175">Coiled coil</keyword>
<dbReference type="Proteomes" id="UP000308652">
    <property type="component" value="Unassembled WGS sequence"/>
</dbReference>
<accession>A0A5C3M6L5</accession>
<dbReference type="AlphaFoldDB" id="A0A5C3M6L5"/>
<dbReference type="OrthoDB" id="2757553at2759"/>
<organism evidence="4 5">
    <name type="scientific">Crucibulum laeve</name>
    <dbReference type="NCBI Taxonomy" id="68775"/>
    <lineage>
        <taxon>Eukaryota</taxon>
        <taxon>Fungi</taxon>
        <taxon>Dikarya</taxon>
        <taxon>Basidiomycota</taxon>
        <taxon>Agaricomycotina</taxon>
        <taxon>Agaricomycetes</taxon>
        <taxon>Agaricomycetidae</taxon>
        <taxon>Agaricales</taxon>
        <taxon>Agaricineae</taxon>
        <taxon>Nidulariaceae</taxon>
        <taxon>Crucibulum</taxon>
    </lineage>
</organism>
<feature type="compositionally biased region" description="Low complexity" evidence="2">
    <location>
        <begin position="265"/>
        <end position="280"/>
    </location>
</feature>
<dbReference type="Pfam" id="PF20411">
    <property type="entry name" value="DUF6697"/>
    <property type="match status" value="1"/>
</dbReference>
<evidence type="ECO:0000256" key="2">
    <source>
        <dbReference type="SAM" id="MobiDB-lite"/>
    </source>
</evidence>